<reference evidence="1 2" key="1">
    <citation type="submission" date="2018-07" db="EMBL/GenBank/DDBJ databases">
        <title>Genomic Encyclopedia of Type Strains, Phase III (KMG-III): the genomes of soil and plant-associated and newly described type strains.</title>
        <authorList>
            <person name="Whitman W."/>
        </authorList>
    </citation>
    <scope>NUCLEOTIDE SEQUENCE [LARGE SCALE GENOMIC DNA]</scope>
    <source>
        <strain evidence="1 2">CECT 7506</strain>
    </source>
</reference>
<dbReference type="AlphaFoldDB" id="A0A368VZC1"/>
<gene>
    <name evidence="1" type="ORF">DFP97_111186</name>
</gene>
<accession>A0A368VZC1</accession>
<keyword evidence="2" id="KW-1185">Reference proteome</keyword>
<organism evidence="1 2">
    <name type="scientific">Paenibacillus prosopidis</name>
    <dbReference type="NCBI Taxonomy" id="630520"/>
    <lineage>
        <taxon>Bacteria</taxon>
        <taxon>Bacillati</taxon>
        <taxon>Bacillota</taxon>
        <taxon>Bacilli</taxon>
        <taxon>Bacillales</taxon>
        <taxon>Paenibacillaceae</taxon>
        <taxon>Paenibacillus</taxon>
    </lineage>
</organism>
<evidence type="ECO:0000313" key="1">
    <source>
        <dbReference type="EMBL" id="RCW44959.1"/>
    </source>
</evidence>
<proteinExistence type="predicted"/>
<comment type="caution">
    <text evidence="1">The sequence shown here is derived from an EMBL/GenBank/DDBJ whole genome shotgun (WGS) entry which is preliminary data.</text>
</comment>
<dbReference type="Proteomes" id="UP000252415">
    <property type="component" value="Unassembled WGS sequence"/>
</dbReference>
<name>A0A368VZC1_9BACL</name>
<sequence>MRNRIHFNLSVAVNNRLNMNNVIHPRVISL</sequence>
<protein>
    <submittedName>
        <fullName evidence="1">Uncharacterized protein</fullName>
    </submittedName>
</protein>
<evidence type="ECO:0000313" key="2">
    <source>
        <dbReference type="Proteomes" id="UP000252415"/>
    </source>
</evidence>
<dbReference type="EMBL" id="QPJD01000011">
    <property type="protein sequence ID" value="RCW44959.1"/>
    <property type="molecule type" value="Genomic_DNA"/>
</dbReference>